<keyword evidence="2" id="KW-1185">Reference proteome</keyword>
<dbReference type="EMBL" id="KV428011">
    <property type="protein sequence ID" value="KZT42845.1"/>
    <property type="molecule type" value="Genomic_DNA"/>
</dbReference>
<dbReference type="AlphaFoldDB" id="A0A166HLJ4"/>
<accession>A0A166HLJ4</accession>
<evidence type="ECO:0000313" key="1">
    <source>
        <dbReference type="EMBL" id="KZT42845.1"/>
    </source>
</evidence>
<proteinExistence type="predicted"/>
<dbReference type="Proteomes" id="UP000076798">
    <property type="component" value="Unassembled WGS sequence"/>
</dbReference>
<gene>
    <name evidence="1" type="ORF">SISSUDRAFT_1058308</name>
</gene>
<sequence>MSEPQVNPTDSIFWKERGWMSVAEHNKLRKISEKAEKASQYCSSRWAQKLKSMAELRMVGNQPSLVVQRPPPEIITQFILLERYKGTVFMVEPSLYRVQISDVISDSPVLENESNPLPFQAFRTTQTAVANLWVPCWTESRTFEENDLRRVYYTFDALHKMMFMDRQTKICLLMLSMKVDVNFNPVLSPHIHQVATDILTLQEAEQEENIK</sequence>
<name>A0A166HLJ4_9AGAM</name>
<reference evidence="1 2" key="1">
    <citation type="journal article" date="2016" name="Mol. Biol. Evol.">
        <title>Comparative Genomics of Early-Diverging Mushroom-Forming Fungi Provides Insights into the Origins of Lignocellulose Decay Capabilities.</title>
        <authorList>
            <person name="Nagy L.G."/>
            <person name="Riley R."/>
            <person name="Tritt A."/>
            <person name="Adam C."/>
            <person name="Daum C."/>
            <person name="Floudas D."/>
            <person name="Sun H."/>
            <person name="Yadav J.S."/>
            <person name="Pangilinan J."/>
            <person name="Larsson K.H."/>
            <person name="Matsuura K."/>
            <person name="Barry K."/>
            <person name="Labutti K."/>
            <person name="Kuo R."/>
            <person name="Ohm R.A."/>
            <person name="Bhattacharya S.S."/>
            <person name="Shirouzu T."/>
            <person name="Yoshinaga Y."/>
            <person name="Martin F.M."/>
            <person name="Grigoriev I.V."/>
            <person name="Hibbett D.S."/>
        </authorList>
    </citation>
    <scope>NUCLEOTIDE SEQUENCE [LARGE SCALE GENOMIC DNA]</scope>
    <source>
        <strain evidence="1 2">HHB10207 ss-3</strain>
    </source>
</reference>
<protein>
    <submittedName>
        <fullName evidence="1">Uncharacterized protein</fullName>
    </submittedName>
</protein>
<evidence type="ECO:0000313" key="2">
    <source>
        <dbReference type="Proteomes" id="UP000076798"/>
    </source>
</evidence>
<organism evidence="1 2">
    <name type="scientific">Sistotremastrum suecicum HHB10207 ss-3</name>
    <dbReference type="NCBI Taxonomy" id="1314776"/>
    <lineage>
        <taxon>Eukaryota</taxon>
        <taxon>Fungi</taxon>
        <taxon>Dikarya</taxon>
        <taxon>Basidiomycota</taxon>
        <taxon>Agaricomycotina</taxon>
        <taxon>Agaricomycetes</taxon>
        <taxon>Sistotremastrales</taxon>
        <taxon>Sistotremastraceae</taxon>
        <taxon>Sistotremastrum</taxon>
    </lineage>
</organism>